<dbReference type="OrthoDB" id="9773047at2"/>
<evidence type="ECO:0000313" key="2">
    <source>
        <dbReference type="EMBL" id="SDE46437.1"/>
    </source>
</evidence>
<dbReference type="SUPFAM" id="SSF56601">
    <property type="entry name" value="beta-lactamase/transpeptidase-like"/>
    <property type="match status" value="1"/>
</dbReference>
<keyword evidence="3" id="KW-1185">Reference proteome</keyword>
<organism evidence="2 3">
    <name type="scientific">Ulvibacter litoralis</name>
    <dbReference type="NCBI Taxonomy" id="227084"/>
    <lineage>
        <taxon>Bacteria</taxon>
        <taxon>Pseudomonadati</taxon>
        <taxon>Bacteroidota</taxon>
        <taxon>Flavobacteriia</taxon>
        <taxon>Flavobacteriales</taxon>
        <taxon>Flavobacteriaceae</taxon>
        <taxon>Ulvibacter</taxon>
    </lineage>
</organism>
<dbReference type="PANTHER" id="PTHR43283:SF7">
    <property type="entry name" value="BETA-LACTAMASE-RELATED DOMAIN-CONTAINING PROTEIN"/>
    <property type="match status" value="1"/>
</dbReference>
<dbReference type="PANTHER" id="PTHR43283">
    <property type="entry name" value="BETA-LACTAMASE-RELATED"/>
    <property type="match status" value="1"/>
</dbReference>
<name>A0A1G7D4I7_9FLAO</name>
<sequence length="380" mass="42988">MKYLKRIFQYTVSLLTLAFIILYIAGYGYIIKGIQVVYLTGHTTAFITDHVYFENEIIRPSNQPQLWKNHEDYNTVPATETLSETNEKLGTVAFLIIKDDRIWYEKYADDFGKDSHTNSFSMAKSITSAMLGKAIQDGFIKSLDQPVADFYPQFDPALTVGDLSSMASGLNWDESYSSPFSLTARSYFGKDLAKTILSLEVTETPGQAFKYLSGNTQLLGMVIEKATDKKLATYLSESFWEPMGAVQAAFWQIDDGENRLVKSYCCIASNARDFARFGKLYNNKGAWNGKQLLDSSFVATSTTPRFENSPEYGYGFWLSDHLGKKIIVMRGILGQYVISIPEDDVIIVRLGHQRGKRTEKPFSSDFYTYVEEAYAMLESN</sequence>
<dbReference type="Gene3D" id="3.40.710.10">
    <property type="entry name" value="DD-peptidase/beta-lactamase superfamily"/>
    <property type="match status" value="1"/>
</dbReference>
<evidence type="ECO:0000313" key="3">
    <source>
        <dbReference type="Proteomes" id="UP000199321"/>
    </source>
</evidence>
<reference evidence="2 3" key="1">
    <citation type="submission" date="2016-10" db="EMBL/GenBank/DDBJ databases">
        <authorList>
            <person name="de Groot N.N."/>
        </authorList>
    </citation>
    <scope>NUCLEOTIDE SEQUENCE [LARGE SCALE GENOMIC DNA]</scope>
    <source>
        <strain evidence="2 3">DSM 16195</strain>
    </source>
</reference>
<gene>
    <name evidence="2" type="ORF">SAMN05421855_101765</name>
</gene>
<dbReference type="RefSeq" id="WP_093140692.1">
    <property type="nucleotide sequence ID" value="NZ_BMWO01000001.1"/>
</dbReference>
<evidence type="ECO:0000259" key="1">
    <source>
        <dbReference type="Pfam" id="PF00144"/>
    </source>
</evidence>
<accession>A0A1G7D4I7</accession>
<proteinExistence type="predicted"/>
<dbReference type="EMBL" id="FNBA01000001">
    <property type="protein sequence ID" value="SDE46437.1"/>
    <property type="molecule type" value="Genomic_DNA"/>
</dbReference>
<feature type="domain" description="Beta-lactamase-related" evidence="1">
    <location>
        <begin position="88"/>
        <end position="355"/>
    </location>
</feature>
<dbReference type="AlphaFoldDB" id="A0A1G7D4I7"/>
<dbReference type="InterPro" id="IPR012338">
    <property type="entry name" value="Beta-lactam/transpept-like"/>
</dbReference>
<protein>
    <submittedName>
        <fullName evidence="2">CubicO group peptidase, beta-lactamase class C family</fullName>
    </submittedName>
</protein>
<dbReference type="Pfam" id="PF00144">
    <property type="entry name" value="Beta-lactamase"/>
    <property type="match status" value="1"/>
</dbReference>
<dbReference type="InterPro" id="IPR050789">
    <property type="entry name" value="Diverse_Enzym_Activities"/>
</dbReference>
<dbReference type="Proteomes" id="UP000199321">
    <property type="component" value="Unassembled WGS sequence"/>
</dbReference>
<dbReference type="STRING" id="227084.SAMN05421855_101765"/>
<dbReference type="InterPro" id="IPR001466">
    <property type="entry name" value="Beta-lactam-related"/>
</dbReference>